<evidence type="ECO:0000256" key="7">
    <source>
        <dbReference type="ARBA" id="ARBA00023136"/>
    </source>
</evidence>
<evidence type="ECO:0000313" key="10">
    <source>
        <dbReference type="Proteomes" id="UP001320159"/>
    </source>
</evidence>
<comment type="caution">
    <text evidence="9">The sequence shown here is derived from an EMBL/GenBank/DDBJ whole genome shotgun (WGS) entry which is preliminary data.</text>
</comment>
<dbReference type="CDD" id="cd12828">
    <property type="entry name" value="TmCorA-like_1"/>
    <property type="match status" value="1"/>
</dbReference>
<organism evidence="9 10">
    <name type="scientific">Methanooceanicella nereidis</name>
    <dbReference type="NCBI Taxonomy" id="2052831"/>
    <lineage>
        <taxon>Archaea</taxon>
        <taxon>Methanobacteriati</taxon>
        <taxon>Methanobacteriota</taxon>
        <taxon>Stenosarchaea group</taxon>
        <taxon>Methanomicrobia</taxon>
        <taxon>Methanocellales</taxon>
        <taxon>Methanocellaceae</taxon>
        <taxon>Methanooceanicella</taxon>
    </lineage>
</organism>
<dbReference type="EMBL" id="PGCK01000013">
    <property type="protein sequence ID" value="MCD1296090.1"/>
    <property type="molecule type" value="Genomic_DNA"/>
</dbReference>
<keyword evidence="3 8" id="KW-0813">Transport</keyword>
<dbReference type="GO" id="GO:0005886">
    <property type="term" value="C:plasma membrane"/>
    <property type="evidence" value="ECO:0007669"/>
    <property type="project" value="UniProtKB-SubCell"/>
</dbReference>
<dbReference type="InterPro" id="IPR002523">
    <property type="entry name" value="MgTranspt_CorA/ZnTranspt_ZntB"/>
</dbReference>
<name>A0AAP2RGB6_9EURY</name>
<dbReference type="InterPro" id="IPR045861">
    <property type="entry name" value="CorA_cytoplasmic_dom"/>
</dbReference>
<evidence type="ECO:0000256" key="8">
    <source>
        <dbReference type="RuleBase" id="RU362010"/>
    </source>
</evidence>
<keyword evidence="6 8" id="KW-1133">Transmembrane helix</keyword>
<dbReference type="FunFam" id="1.20.58.340:FF:000012">
    <property type="entry name" value="Magnesium transport protein CorA"/>
    <property type="match status" value="1"/>
</dbReference>
<dbReference type="Proteomes" id="UP001320159">
    <property type="component" value="Unassembled WGS sequence"/>
</dbReference>
<dbReference type="NCBIfam" id="TIGR00383">
    <property type="entry name" value="corA"/>
    <property type="match status" value="1"/>
</dbReference>
<keyword evidence="8" id="KW-0406">Ion transport</keyword>
<evidence type="ECO:0000256" key="3">
    <source>
        <dbReference type="ARBA" id="ARBA00022448"/>
    </source>
</evidence>
<evidence type="ECO:0000256" key="6">
    <source>
        <dbReference type="ARBA" id="ARBA00022989"/>
    </source>
</evidence>
<dbReference type="AlphaFoldDB" id="A0AAP2RGB6"/>
<dbReference type="Gene3D" id="3.30.460.20">
    <property type="entry name" value="CorA soluble domain-like"/>
    <property type="match status" value="1"/>
</dbReference>
<comment type="similarity">
    <text evidence="2 8">Belongs to the CorA metal ion transporter (MIT) (TC 1.A.35) family.</text>
</comment>
<dbReference type="InterPro" id="IPR004488">
    <property type="entry name" value="Mg/Co-transport_prot_CorA"/>
</dbReference>
<keyword evidence="7 8" id="KW-0472">Membrane</keyword>
<dbReference type="SUPFAM" id="SSF144083">
    <property type="entry name" value="Magnesium transport protein CorA, transmembrane region"/>
    <property type="match status" value="1"/>
</dbReference>
<dbReference type="GO" id="GO:0050897">
    <property type="term" value="F:cobalt ion binding"/>
    <property type="evidence" value="ECO:0007669"/>
    <property type="project" value="TreeGrafter"/>
</dbReference>
<dbReference type="GO" id="GO:0015087">
    <property type="term" value="F:cobalt ion transmembrane transporter activity"/>
    <property type="evidence" value="ECO:0007669"/>
    <property type="project" value="UniProtKB-UniRule"/>
</dbReference>
<comment type="subcellular location">
    <subcellularLocation>
        <location evidence="1">Cell membrane</location>
        <topology evidence="1">Multi-pass membrane protein</topology>
    </subcellularLocation>
    <subcellularLocation>
        <location evidence="8">Membrane</location>
        <topology evidence="8">Multi-pass membrane protein</topology>
    </subcellularLocation>
</comment>
<evidence type="ECO:0000256" key="2">
    <source>
        <dbReference type="ARBA" id="ARBA00009765"/>
    </source>
</evidence>
<gene>
    <name evidence="8 9" type="primary">corA</name>
    <name evidence="9" type="ORF">CUJ83_13890</name>
</gene>
<proteinExistence type="inferred from homology"/>
<dbReference type="GO" id="GO:0000287">
    <property type="term" value="F:magnesium ion binding"/>
    <property type="evidence" value="ECO:0007669"/>
    <property type="project" value="TreeGrafter"/>
</dbReference>
<keyword evidence="5 8" id="KW-0812">Transmembrane</keyword>
<keyword evidence="8" id="KW-0460">Magnesium</keyword>
<dbReference type="PANTHER" id="PTHR46494">
    <property type="entry name" value="CORA FAMILY METAL ION TRANSPORTER (EUROFUNG)"/>
    <property type="match status" value="1"/>
</dbReference>
<dbReference type="SUPFAM" id="SSF143865">
    <property type="entry name" value="CorA soluble domain-like"/>
    <property type="match status" value="1"/>
</dbReference>
<dbReference type="InterPro" id="IPR045863">
    <property type="entry name" value="CorA_TM1_TM2"/>
</dbReference>
<dbReference type="GO" id="GO:0015095">
    <property type="term" value="F:magnesium ion transmembrane transporter activity"/>
    <property type="evidence" value="ECO:0007669"/>
    <property type="project" value="UniProtKB-UniRule"/>
</dbReference>
<feature type="transmembrane region" description="Helical" evidence="8">
    <location>
        <begin position="259"/>
        <end position="278"/>
    </location>
</feature>
<feature type="transmembrane region" description="Helical" evidence="8">
    <location>
        <begin position="290"/>
        <end position="310"/>
    </location>
</feature>
<protein>
    <recommendedName>
        <fullName evidence="8">Magnesium transport protein CorA</fullName>
    </recommendedName>
</protein>
<keyword evidence="10" id="KW-1185">Reference proteome</keyword>
<accession>A0AAP2RGB6</accession>
<evidence type="ECO:0000256" key="1">
    <source>
        <dbReference type="ARBA" id="ARBA00004651"/>
    </source>
</evidence>
<evidence type="ECO:0000313" key="9">
    <source>
        <dbReference type="EMBL" id="MCD1296090.1"/>
    </source>
</evidence>
<comment type="function">
    <text evidence="8">Mediates influx of magnesium ions.</text>
</comment>
<dbReference type="Gene3D" id="1.20.58.340">
    <property type="entry name" value="Magnesium transport protein CorA, transmembrane region"/>
    <property type="match status" value="2"/>
</dbReference>
<keyword evidence="4 8" id="KW-1003">Cell membrane</keyword>
<evidence type="ECO:0000256" key="4">
    <source>
        <dbReference type="ARBA" id="ARBA00022475"/>
    </source>
</evidence>
<evidence type="ECO:0000256" key="5">
    <source>
        <dbReference type="ARBA" id="ARBA00022692"/>
    </source>
</evidence>
<dbReference type="Pfam" id="PF01544">
    <property type="entry name" value="CorA"/>
    <property type="match status" value="1"/>
</dbReference>
<reference evidence="9 10" key="1">
    <citation type="submission" date="2017-11" db="EMBL/GenBank/DDBJ databases">
        <title>Isolation and Characterization of Family Methanocellaceae Species from Potential Methane Hydrate Area Offshore Southwestern Taiwan.</title>
        <authorList>
            <person name="Zhang W.-L."/>
            <person name="Chen W.-C."/>
            <person name="Lai M.-C."/>
            <person name="Chen S.-C."/>
        </authorList>
    </citation>
    <scope>NUCLEOTIDE SEQUENCE [LARGE SCALE GENOMIC DNA]</scope>
    <source>
        <strain evidence="9 10">CWC-04</strain>
    </source>
</reference>
<sequence length="316" mass="36909">MPLQVMAYNIDEAIYIPLQDLDKYPDHVKWISLSSPAEDEINSIASLLDLHPLVIEDMMQGEELPKVNEYPKYTFIITDILEFKEDELIANKLYMVLGKDFLMTLTEDIDTIRFVQNLVVSKARNIIEQGPDFLAYTFLDRGVDKFYPVLDEIEDIVMEVEDLVIEQPDKWILNVMTDVRRDLLIVRKSAWLIREVISSLMRGSSPFITPRTVIYLRDVYDHIIQTMELVETYRDILVSSRDTYMSSVSNSLNEVMKQLTIIATIMLPLSFIASVYGMNFKFMPELEWEYGYFAVLGFMILLTAIMIAYFRKKKWI</sequence>
<dbReference type="PANTHER" id="PTHR46494:SF1">
    <property type="entry name" value="CORA FAMILY METAL ION TRANSPORTER (EUROFUNG)"/>
    <property type="match status" value="1"/>
</dbReference>